<evidence type="ECO:0000256" key="5">
    <source>
        <dbReference type="ARBA" id="ARBA00022827"/>
    </source>
</evidence>
<evidence type="ECO:0000313" key="9">
    <source>
        <dbReference type="EMBL" id="RUQ91074.1"/>
    </source>
</evidence>
<evidence type="ECO:0000256" key="1">
    <source>
        <dbReference type="ARBA" id="ARBA00001974"/>
    </source>
</evidence>
<feature type="domain" description="FAD-binding" evidence="8">
    <location>
        <begin position="5"/>
        <end position="340"/>
    </location>
</feature>
<dbReference type="GO" id="GO:0006744">
    <property type="term" value="P:ubiquinone biosynthetic process"/>
    <property type="evidence" value="ECO:0007669"/>
    <property type="project" value="UniProtKB-UniPathway"/>
</dbReference>
<dbReference type="AlphaFoldDB" id="A0A3S0XUK7"/>
<dbReference type="EMBL" id="RZGR01000002">
    <property type="protein sequence ID" value="RUQ91074.1"/>
    <property type="molecule type" value="Genomic_DNA"/>
</dbReference>
<evidence type="ECO:0000256" key="4">
    <source>
        <dbReference type="ARBA" id="ARBA00022630"/>
    </source>
</evidence>
<dbReference type="InterPro" id="IPR051205">
    <property type="entry name" value="UbiH/COQ6_monooxygenase"/>
</dbReference>
<keyword evidence="4" id="KW-0285">Flavoprotein</keyword>
<organism evidence="9 10">
    <name type="scientific">Legionella septentrionalis</name>
    <dbReference type="NCBI Taxonomy" id="2498109"/>
    <lineage>
        <taxon>Bacteria</taxon>
        <taxon>Pseudomonadati</taxon>
        <taxon>Pseudomonadota</taxon>
        <taxon>Gammaproteobacteria</taxon>
        <taxon>Legionellales</taxon>
        <taxon>Legionellaceae</taxon>
        <taxon>Legionella</taxon>
    </lineage>
</organism>
<evidence type="ECO:0000313" key="10">
    <source>
        <dbReference type="Proteomes" id="UP000288012"/>
    </source>
</evidence>
<dbReference type="PRINTS" id="PR00420">
    <property type="entry name" value="RNGMNOXGNASE"/>
</dbReference>
<dbReference type="PANTHER" id="PTHR43876:SF7">
    <property type="entry name" value="UBIQUINONE BIOSYNTHESIS MONOOXYGENASE COQ6, MITOCHONDRIAL"/>
    <property type="match status" value="1"/>
</dbReference>
<protein>
    <submittedName>
        <fullName evidence="9">2-polyprenyl-6-methoxyphenol hydroxylase</fullName>
    </submittedName>
</protein>
<dbReference type="GO" id="GO:0004497">
    <property type="term" value="F:monooxygenase activity"/>
    <property type="evidence" value="ECO:0007669"/>
    <property type="project" value="UniProtKB-KW"/>
</dbReference>
<evidence type="ECO:0000256" key="2">
    <source>
        <dbReference type="ARBA" id="ARBA00004749"/>
    </source>
</evidence>
<keyword evidence="10" id="KW-1185">Reference proteome</keyword>
<sequence>MSEYYDVLVLGGGVVGLSAAIAMRQRGYSVGIVDAGMLAADIAKPDARVYAINQASQSLLQALAVWEQIIKSRISPYTNMYIWDAANQAHIEFDARMVGTDRLGTIIEESVLKQALLARAAELGVSFFANNKVHAVAPDSEEIRVAAGANAWRAKLLMIADGANSATRDLLGVELTSWPYHQQAIVVNVRTEYAHQYTAYQVFNADGPLAFLPLADAHECSIVWSTTQQRAQFLMGLSEEKFNQELTRAFAAKLGRVQIASTRYQFPLHMRHVKQYQGMRWMLMGDAAHTIHPLAGLGLNLGLEDISAWLSILDAQLAWSPKELRAYQRQRKYAVWQMIAAMQGLKTLFANPLRPVIHLRGLGLNACNQLPILKRFFIEQAAGSRMGAQF</sequence>
<comment type="pathway">
    <text evidence="2">Cofactor biosynthesis; ubiquinone biosynthesis.</text>
</comment>
<dbReference type="Proteomes" id="UP000288012">
    <property type="component" value="Unassembled WGS sequence"/>
</dbReference>
<dbReference type="UniPathway" id="UPA00232"/>
<comment type="similarity">
    <text evidence="3">Belongs to the UbiH/COQ6 family.</text>
</comment>
<proteinExistence type="inferred from homology"/>
<evidence type="ECO:0000256" key="3">
    <source>
        <dbReference type="ARBA" id="ARBA00005349"/>
    </source>
</evidence>
<reference evidence="9 10" key="1">
    <citation type="submission" date="2018-12" db="EMBL/GenBank/DDBJ databases">
        <title>Legionella sp,whole genome shotgun sequence.</title>
        <authorList>
            <person name="Wu H."/>
        </authorList>
    </citation>
    <scope>NUCLEOTIDE SEQUENCE [LARGE SCALE GENOMIC DNA]</scope>
    <source>
        <strain evidence="10">km714</strain>
    </source>
</reference>
<dbReference type="InterPro" id="IPR002938">
    <property type="entry name" value="FAD-bd"/>
</dbReference>
<dbReference type="InterPro" id="IPR010971">
    <property type="entry name" value="UbiH/COQ6"/>
</dbReference>
<dbReference type="OrthoDB" id="9769565at2"/>
<accession>A0A3S0XUK7</accession>
<dbReference type="Gene3D" id="3.50.50.60">
    <property type="entry name" value="FAD/NAD(P)-binding domain"/>
    <property type="match status" value="2"/>
</dbReference>
<dbReference type="RefSeq" id="WP_126953208.1">
    <property type="nucleotide sequence ID" value="NZ_RZGR01000002.1"/>
</dbReference>
<keyword evidence="6" id="KW-0560">Oxidoreductase</keyword>
<gene>
    <name evidence="9" type="ORF">EKM59_00920</name>
</gene>
<evidence type="ECO:0000256" key="6">
    <source>
        <dbReference type="ARBA" id="ARBA00023002"/>
    </source>
</evidence>
<keyword evidence="5" id="KW-0274">FAD</keyword>
<dbReference type="GO" id="GO:0071949">
    <property type="term" value="F:FAD binding"/>
    <property type="evidence" value="ECO:0007669"/>
    <property type="project" value="InterPro"/>
</dbReference>
<dbReference type="InterPro" id="IPR036188">
    <property type="entry name" value="FAD/NAD-bd_sf"/>
</dbReference>
<dbReference type="Pfam" id="PF01494">
    <property type="entry name" value="FAD_binding_3"/>
    <property type="match status" value="1"/>
</dbReference>
<comment type="cofactor">
    <cofactor evidence="1">
        <name>FAD</name>
        <dbReference type="ChEBI" id="CHEBI:57692"/>
    </cofactor>
</comment>
<dbReference type="PANTHER" id="PTHR43876">
    <property type="entry name" value="UBIQUINONE BIOSYNTHESIS MONOOXYGENASE COQ6, MITOCHONDRIAL"/>
    <property type="match status" value="1"/>
</dbReference>
<comment type="caution">
    <text evidence="9">The sequence shown here is derived from an EMBL/GenBank/DDBJ whole genome shotgun (WGS) entry which is preliminary data.</text>
</comment>
<dbReference type="NCBIfam" id="TIGR01988">
    <property type="entry name" value="Ubi-OHases"/>
    <property type="match status" value="1"/>
</dbReference>
<keyword evidence="7" id="KW-0503">Monooxygenase</keyword>
<evidence type="ECO:0000259" key="8">
    <source>
        <dbReference type="Pfam" id="PF01494"/>
    </source>
</evidence>
<name>A0A3S0XUK7_9GAMM</name>
<dbReference type="GO" id="GO:0016705">
    <property type="term" value="F:oxidoreductase activity, acting on paired donors, with incorporation or reduction of molecular oxygen"/>
    <property type="evidence" value="ECO:0007669"/>
    <property type="project" value="InterPro"/>
</dbReference>
<dbReference type="SUPFAM" id="SSF51905">
    <property type="entry name" value="FAD/NAD(P)-binding domain"/>
    <property type="match status" value="1"/>
</dbReference>
<evidence type="ECO:0000256" key="7">
    <source>
        <dbReference type="ARBA" id="ARBA00023033"/>
    </source>
</evidence>